<reference evidence="2 3" key="1">
    <citation type="journal article" date="2019" name="Commun. Biol.">
        <title>The bagworm genome reveals a unique fibroin gene that provides high tensile strength.</title>
        <authorList>
            <person name="Kono N."/>
            <person name="Nakamura H."/>
            <person name="Ohtoshi R."/>
            <person name="Tomita M."/>
            <person name="Numata K."/>
            <person name="Arakawa K."/>
        </authorList>
    </citation>
    <scope>NUCLEOTIDE SEQUENCE [LARGE SCALE GENOMIC DNA]</scope>
</reference>
<dbReference type="AlphaFoldDB" id="A0A4C1VIA3"/>
<evidence type="ECO:0000256" key="1">
    <source>
        <dbReference type="SAM" id="MobiDB-lite"/>
    </source>
</evidence>
<accession>A0A4C1VIA3</accession>
<comment type="caution">
    <text evidence="2">The sequence shown here is derived from an EMBL/GenBank/DDBJ whole genome shotgun (WGS) entry which is preliminary data.</text>
</comment>
<dbReference type="Proteomes" id="UP000299102">
    <property type="component" value="Unassembled WGS sequence"/>
</dbReference>
<feature type="compositionally biased region" description="Basic and acidic residues" evidence="1">
    <location>
        <begin position="66"/>
        <end position="76"/>
    </location>
</feature>
<sequence length="76" mass="8357">MVHNDVSGATRWAAAGARGAPPRPAPLAVAPLADCTSILNVYLNNRAQISERRRRPARWAPPRPPRLHDIIRAETD</sequence>
<keyword evidence="3" id="KW-1185">Reference proteome</keyword>
<gene>
    <name evidence="2" type="ORF">EVAR_28189_1</name>
</gene>
<evidence type="ECO:0000313" key="2">
    <source>
        <dbReference type="EMBL" id="GBP38393.1"/>
    </source>
</evidence>
<proteinExistence type="predicted"/>
<name>A0A4C1VIA3_EUMVA</name>
<feature type="compositionally biased region" description="Low complexity" evidence="1">
    <location>
        <begin position="13"/>
        <end position="23"/>
    </location>
</feature>
<protein>
    <submittedName>
        <fullName evidence="2">Uncharacterized protein</fullName>
    </submittedName>
</protein>
<evidence type="ECO:0000313" key="3">
    <source>
        <dbReference type="Proteomes" id="UP000299102"/>
    </source>
</evidence>
<feature type="region of interest" description="Disordered" evidence="1">
    <location>
        <begin position="1"/>
        <end position="23"/>
    </location>
</feature>
<organism evidence="2 3">
    <name type="scientific">Eumeta variegata</name>
    <name type="common">Bagworm moth</name>
    <name type="synonym">Eumeta japonica</name>
    <dbReference type="NCBI Taxonomy" id="151549"/>
    <lineage>
        <taxon>Eukaryota</taxon>
        <taxon>Metazoa</taxon>
        <taxon>Ecdysozoa</taxon>
        <taxon>Arthropoda</taxon>
        <taxon>Hexapoda</taxon>
        <taxon>Insecta</taxon>
        <taxon>Pterygota</taxon>
        <taxon>Neoptera</taxon>
        <taxon>Endopterygota</taxon>
        <taxon>Lepidoptera</taxon>
        <taxon>Glossata</taxon>
        <taxon>Ditrysia</taxon>
        <taxon>Tineoidea</taxon>
        <taxon>Psychidae</taxon>
        <taxon>Oiketicinae</taxon>
        <taxon>Eumeta</taxon>
    </lineage>
</organism>
<dbReference type="EMBL" id="BGZK01000348">
    <property type="protein sequence ID" value="GBP38393.1"/>
    <property type="molecule type" value="Genomic_DNA"/>
</dbReference>
<feature type="region of interest" description="Disordered" evidence="1">
    <location>
        <begin position="51"/>
        <end position="76"/>
    </location>
</feature>